<proteinExistence type="predicted"/>
<dbReference type="Proteomes" id="UP000243006">
    <property type="component" value="Unassembled WGS sequence"/>
</dbReference>
<reference evidence="1 2" key="1">
    <citation type="submission" date="2015-04" db="EMBL/GenBank/DDBJ databases">
        <title>Draft genome of the roundworm Trichinella nativa.</title>
        <authorList>
            <person name="Mitreva M."/>
        </authorList>
    </citation>
    <scope>NUCLEOTIDE SEQUENCE [LARGE SCALE GENOMIC DNA]</scope>
    <source>
        <strain evidence="1 2">ISS45</strain>
    </source>
</reference>
<sequence>MCFNRAKSQNKNTAVTAASKTMLTAGTTTTTANGGCNYFSTAFDLDSGRHSAGASDAVFFPNDDYARPASASAGISNFGSADVADKYGLLNFNTNSDAGHLHYEHDIWRNDRPTYPTPIGDERRLKQLAQKEAAKKEVESNSANITKKSTASNIEDMFLSSTDYWDPELFRVNRRNVDNDVDRDWLAQYAVIV</sequence>
<evidence type="ECO:0000313" key="2">
    <source>
        <dbReference type="Proteomes" id="UP000243006"/>
    </source>
</evidence>
<name>A0A1Y3EA68_9BILA</name>
<organism evidence="1 2">
    <name type="scientific">Trichinella nativa</name>
    <dbReference type="NCBI Taxonomy" id="6335"/>
    <lineage>
        <taxon>Eukaryota</taxon>
        <taxon>Metazoa</taxon>
        <taxon>Ecdysozoa</taxon>
        <taxon>Nematoda</taxon>
        <taxon>Enoplea</taxon>
        <taxon>Dorylaimia</taxon>
        <taxon>Trichinellida</taxon>
        <taxon>Trichinellidae</taxon>
        <taxon>Trichinella</taxon>
    </lineage>
</organism>
<protein>
    <submittedName>
        <fullName evidence="1">Uncharacterized protein</fullName>
    </submittedName>
</protein>
<evidence type="ECO:0000313" key="1">
    <source>
        <dbReference type="EMBL" id="OUC41871.1"/>
    </source>
</evidence>
<dbReference type="EMBL" id="LVZM01019280">
    <property type="protein sequence ID" value="OUC41871.1"/>
    <property type="molecule type" value="Genomic_DNA"/>
</dbReference>
<comment type="caution">
    <text evidence="1">The sequence shown here is derived from an EMBL/GenBank/DDBJ whole genome shotgun (WGS) entry which is preliminary data.</text>
</comment>
<gene>
    <name evidence="1" type="ORF">D917_10637</name>
</gene>
<dbReference type="AlphaFoldDB" id="A0A1Y3EA68"/>
<accession>A0A1Y3EA68</accession>